<evidence type="ECO:0000256" key="3">
    <source>
        <dbReference type="ARBA" id="ARBA00022723"/>
    </source>
</evidence>
<dbReference type="SUPFAM" id="SSF48264">
    <property type="entry name" value="Cytochrome P450"/>
    <property type="match status" value="1"/>
</dbReference>
<proteinExistence type="inferred from homology"/>
<keyword evidence="4" id="KW-0560">Oxidoreductase</keyword>
<dbReference type="PRINTS" id="PR00385">
    <property type="entry name" value="P450"/>
</dbReference>
<dbReference type="AlphaFoldDB" id="A0A1E1K1R0"/>
<dbReference type="Gene3D" id="1.10.630.10">
    <property type="entry name" value="Cytochrome P450"/>
    <property type="match status" value="1"/>
</dbReference>
<keyword evidence="6 9" id="KW-0503">Monooxygenase</keyword>
<evidence type="ECO:0000313" key="10">
    <source>
        <dbReference type="Proteomes" id="UP000178129"/>
    </source>
</evidence>
<sequence>MDLPHNWAWMGFSAAVLYLTYFVVNFIKHRSFYKNVPTPPHTMLLGNLKVLGEAMKRYPADIHPQPMFTQIGVENNLRGLFYVDLYPFSFPMVFITDPAVALQAQTSPNISRHPIAKKFLRGVVGTNSIFSTNGAKWSRQRSWFAPAFSLSYLLKLVPGMIEESLVFKEKLTKFAVSGEVFSMNDATMKLAIDFIGRTVGDISLKSQTQYSSIQDNFVRSFSWTVGQTDPIWKKLASPFMMDRYTRKLDAELGAVIKQKYRDAKKDGTEKSILDLAWKGYLKDIGKDGGSKAVRADLDPEFMQIALDKLMLHPNERPGIRLTECSAKTFFVGGHDTTASLMTYLLYYLSINPKYLARVRAEHDSVFGSDLTTTISTLKAEPHLLNKLPLTSAVIKEVLRLHPAGFTVRKAAPGTTVTFEGRSYPMDNHMICVLASAMHRDPAIWTNPTEFDPDRFLSPDTHSLDAWQPFEKGPRNCIGQQMATLEVRVMAVIIVRYLDFEAKFKDHGLSVPGWGGQAYQELNMSAKPKDGIPMKAYLKAK</sequence>
<organism evidence="9 10">
    <name type="scientific">Rhynchosporium graminicola</name>
    <dbReference type="NCBI Taxonomy" id="2792576"/>
    <lineage>
        <taxon>Eukaryota</taxon>
        <taxon>Fungi</taxon>
        <taxon>Dikarya</taxon>
        <taxon>Ascomycota</taxon>
        <taxon>Pezizomycotina</taxon>
        <taxon>Leotiomycetes</taxon>
        <taxon>Helotiales</taxon>
        <taxon>Ploettnerulaceae</taxon>
        <taxon>Rhynchosporium</taxon>
    </lineage>
</organism>
<evidence type="ECO:0000256" key="6">
    <source>
        <dbReference type="ARBA" id="ARBA00023033"/>
    </source>
</evidence>
<evidence type="ECO:0000256" key="2">
    <source>
        <dbReference type="ARBA" id="ARBA00022617"/>
    </source>
</evidence>
<comment type="caution">
    <text evidence="9">The sequence shown here is derived from an EMBL/GenBank/DDBJ whole genome shotgun (WGS) entry which is preliminary data.</text>
</comment>
<feature type="binding site" description="axial binding residue" evidence="7">
    <location>
        <position position="476"/>
    </location>
    <ligand>
        <name>heme</name>
        <dbReference type="ChEBI" id="CHEBI:30413"/>
    </ligand>
    <ligandPart>
        <name>Fe</name>
        <dbReference type="ChEBI" id="CHEBI:18248"/>
    </ligandPart>
</feature>
<feature type="transmembrane region" description="Helical" evidence="8">
    <location>
        <begin position="6"/>
        <end position="24"/>
    </location>
</feature>
<dbReference type="GO" id="GO:0005506">
    <property type="term" value="F:iron ion binding"/>
    <property type="evidence" value="ECO:0007669"/>
    <property type="project" value="InterPro"/>
</dbReference>
<evidence type="ECO:0000256" key="8">
    <source>
        <dbReference type="SAM" id="Phobius"/>
    </source>
</evidence>
<keyword evidence="10" id="KW-1185">Reference proteome</keyword>
<dbReference type="EMBL" id="FJUW01000005">
    <property type="protein sequence ID" value="CZS92066.1"/>
    <property type="molecule type" value="Genomic_DNA"/>
</dbReference>
<keyword evidence="3 7" id="KW-0479">Metal-binding</keyword>
<dbReference type="InterPro" id="IPR036396">
    <property type="entry name" value="Cyt_P450_sf"/>
</dbReference>
<dbReference type="PANTHER" id="PTHR24291">
    <property type="entry name" value="CYTOCHROME P450 FAMILY 4"/>
    <property type="match status" value="1"/>
</dbReference>
<protein>
    <submittedName>
        <fullName evidence="9">Related to sterigmatocystin biosynthesis P450 monooxygenase STCS</fullName>
    </submittedName>
</protein>
<dbReference type="InterPro" id="IPR050196">
    <property type="entry name" value="Cytochrome_P450_Monoox"/>
</dbReference>
<dbReference type="GO" id="GO:0020037">
    <property type="term" value="F:heme binding"/>
    <property type="evidence" value="ECO:0007669"/>
    <property type="project" value="InterPro"/>
</dbReference>
<dbReference type="Pfam" id="PF00067">
    <property type="entry name" value="p450"/>
    <property type="match status" value="1"/>
</dbReference>
<gene>
    <name evidence="9" type="ORF">RCO7_00690</name>
</gene>
<reference evidence="10" key="1">
    <citation type="submission" date="2016-03" db="EMBL/GenBank/DDBJ databases">
        <authorList>
            <person name="Ploux O."/>
        </authorList>
    </citation>
    <scope>NUCLEOTIDE SEQUENCE [LARGE SCALE GENOMIC DNA]</scope>
    <source>
        <strain evidence="10">UK7</strain>
    </source>
</reference>
<dbReference type="PRINTS" id="PR00463">
    <property type="entry name" value="EP450I"/>
</dbReference>
<dbReference type="InterPro" id="IPR002401">
    <property type="entry name" value="Cyt_P450_E_grp-I"/>
</dbReference>
<evidence type="ECO:0000256" key="7">
    <source>
        <dbReference type="PIRSR" id="PIRSR602401-1"/>
    </source>
</evidence>
<name>A0A1E1K1R0_9HELO</name>
<comment type="similarity">
    <text evidence="1">Belongs to the cytochrome P450 family.</text>
</comment>
<keyword evidence="8" id="KW-1133">Transmembrane helix</keyword>
<dbReference type="STRING" id="914237.A0A1E1K1R0"/>
<comment type="cofactor">
    <cofactor evidence="7">
        <name>heme</name>
        <dbReference type="ChEBI" id="CHEBI:30413"/>
    </cofactor>
</comment>
<evidence type="ECO:0000313" key="9">
    <source>
        <dbReference type="EMBL" id="CZS92066.1"/>
    </source>
</evidence>
<evidence type="ECO:0000256" key="4">
    <source>
        <dbReference type="ARBA" id="ARBA00023002"/>
    </source>
</evidence>
<dbReference type="GO" id="GO:0004497">
    <property type="term" value="F:monooxygenase activity"/>
    <property type="evidence" value="ECO:0007669"/>
    <property type="project" value="UniProtKB-KW"/>
</dbReference>
<keyword evidence="5 7" id="KW-0408">Iron</keyword>
<keyword evidence="8" id="KW-0472">Membrane</keyword>
<dbReference type="InterPro" id="IPR001128">
    <property type="entry name" value="Cyt_P450"/>
</dbReference>
<dbReference type="PANTHER" id="PTHR24291:SF50">
    <property type="entry name" value="BIFUNCTIONAL ALBAFLAVENONE MONOOXYGENASE_TERPENE SYNTHASE"/>
    <property type="match status" value="1"/>
</dbReference>
<evidence type="ECO:0000256" key="1">
    <source>
        <dbReference type="ARBA" id="ARBA00010617"/>
    </source>
</evidence>
<keyword evidence="2 7" id="KW-0349">Heme</keyword>
<dbReference type="GO" id="GO:0016705">
    <property type="term" value="F:oxidoreductase activity, acting on paired donors, with incorporation or reduction of molecular oxygen"/>
    <property type="evidence" value="ECO:0007669"/>
    <property type="project" value="InterPro"/>
</dbReference>
<dbReference type="InParanoid" id="A0A1E1K1R0"/>
<evidence type="ECO:0000256" key="5">
    <source>
        <dbReference type="ARBA" id="ARBA00023004"/>
    </source>
</evidence>
<accession>A0A1E1K1R0</accession>
<dbReference type="Proteomes" id="UP000178129">
    <property type="component" value="Unassembled WGS sequence"/>
</dbReference>
<keyword evidence="8" id="KW-0812">Transmembrane</keyword>